<feature type="region of interest" description="Disordered" evidence="6">
    <location>
        <begin position="1717"/>
        <end position="1763"/>
    </location>
</feature>
<feature type="compositionally biased region" description="Basic residues" evidence="6">
    <location>
        <begin position="1322"/>
        <end position="1333"/>
    </location>
</feature>
<dbReference type="GO" id="GO:0005634">
    <property type="term" value="C:nucleus"/>
    <property type="evidence" value="ECO:0007669"/>
    <property type="project" value="UniProtKB-SubCell"/>
</dbReference>
<dbReference type="CDD" id="cd16169">
    <property type="entry name" value="Tau138_eWH"/>
    <property type="match status" value="1"/>
</dbReference>
<keyword evidence="5" id="KW-0539">Nucleus</keyword>
<dbReference type="InterPro" id="IPR007309">
    <property type="entry name" value="TFIIIC_Bblock-bd"/>
</dbReference>
<dbReference type="InterPro" id="IPR044210">
    <property type="entry name" value="Tfc3-like"/>
</dbReference>
<evidence type="ECO:0000256" key="3">
    <source>
        <dbReference type="ARBA" id="ARBA00023125"/>
    </source>
</evidence>
<dbReference type="Pfam" id="PF24101">
    <property type="entry name" value="WHD_GTF3C1"/>
    <property type="match status" value="1"/>
</dbReference>
<dbReference type="GO" id="GO:0000127">
    <property type="term" value="C:transcription factor TFIIIC complex"/>
    <property type="evidence" value="ECO:0007669"/>
    <property type="project" value="InterPro"/>
</dbReference>
<feature type="domain" description="GTF3C1 extended winged-helix" evidence="8">
    <location>
        <begin position="809"/>
        <end position="909"/>
    </location>
</feature>
<dbReference type="OrthoDB" id="68020at2759"/>
<proteinExistence type="predicted"/>
<sequence>MGKVLETKFSDVSHRILRKPVKRDKFSASQSSTSKNDDTNPKKRKISGINDDDSHLPNKLQRLSTDKLPESLDILQTEIQDEMKGNEIVVNKIYGEKCSTSDYVYLKIEDNSCDLFLDDELKNSHGNFIFKDLYFHIMDEICLEGLDGITIEAFWTRLLVVLEGVPSISGFMKENIWKIIMSKHEDLNFYELPDPRRELEIYDRLNFYNWDIGVVMELAFELPDIYPHSVVNVPNVQGSCANFNDRMEVSATVLGMHLKDIEKTYGNKLAIVAQQQLRTLALAGEFPDPQIEMANIQYCILERIGRSRKLGEITQGNMSLTSALKMDSKSVFHYRRQLYLNGHISKQFFYVKSALTDQNKSGKLLHLRRFFNFSKTRYMMVADKAINIMKKQPGCMMEVGKLKRMIESTGSLVGKLFKTAEFRKYVKTDSFYPYRFVYPYAKKSEYLRKSTRTEKMLRCYELKNPHINIIATWSHDNDDSDEDEEEEEDKMIGSTFNNMEFLKELYYHIYSKGAAGCSLFELNKMVGVDRNSCRMALKKLTSKGVIGAEKVDIGRQRSMVYKAKSLQKSEQVDSQPVESSSHFTSSITAKMIERQRAAILKNKQIKAEVGDEKQISSLNQLETRLPKMTPRLIKVQAPQIMTCPFLIPNFTRQLDLKHEATQLNLSFPRDYINLTYKLFSTIGRFDINKILKEIIPSNLKPATFTNFEDFYSSKMEYDPITKIILLKAMFREITVKGTTALKSSTRNLPCRIAIPKSKRSMTSSEVMGDHPVRVFHKQENDVTTEIVESTAPSRAQASEGGPPQMDFISDRVASRTRLVIDEVHKRRVFEEPHKLLRIIQEEEKNEGYEKKMDKKSLNRILRRLVEEGYIKIYRINIFDSNITKSLSFICHPSISHTEDQIQSACQQMKWKYFIGSVKKTVKLNVPVVIKKVEEKMKDSPFSESDVMNSIEEMKRLEKLKVVELRNRYAKNASVTHGVKPKFIRMRIVHEFLFYLVYEQRQEGVGEEPVPKREVEKLFKGYGIEITQEELENLPAVYCKEISWKMFIPPLPHHKSWSEGWALMCDVILRLPVSVLCKVHSCSFHLPELTETLRHPIKRFYLVKDLSESIRSVTLFKRRYLFSIHDSITRLAYCGLVQYGPKKYKEKDQFFIYLNRKASLFDTTSSRPSYNLIEDKMYPRMSFNFRSQTDLENYWYNLYGICMNTKLNARKEGQVVVLTEISAKPELERAMKSRTCEEAIANDNGDIPGDKKGAACLDSALWSHMKRNWFWASKVPSIDSASMGLKKERMNKVLPKEVPFKNLVNKPSKIFLHKPPKDVPPPKKPKKMKPKPLKPSKTFNRLTRKIPERKTTVRRQYYDSIDKMILKKIGTNRRVRWTAEEDKALVLCKIADLFLQNDKYKKQIVPYCVVRDVLHRVCPVSKGKTSRAVQRRLKTLHKESSISFSELYQNLLQVRPIFEYYSILVDKIWKGNDGQESMRFNETQITNVFVILMSYVLRHQDEVFAVLQGNVIDIDHLSENNLKYTEQVMVPQEKSSLKFKDATSEDEIKVDVLKSVIHSSVVCGNNATKALQLLRVYQRYPDHLIRKAVDELRKSNTITYNKFSSKRDKLWQGPYHLSQLYIFYQFTTYNITTGVESYRTFLALRPNSESRSSLDFSEEGVSRKRYGQLLGMNEFFTFWNNVSFHFDLPQNMIILNPDMANRDELVAELARRYQAKMRKAHQEGVEGEEGEADVGADRNTSSSIVRPPDADDAQTDALDDAPSDLETIERLRTWVSDCIAVERGRRSPSPDFAKDRPSEEGRERKFANLGVEEDRPARRTAKERELTLEGIRDGERVSDSIAEERGRRSPSPDFAKSDSLRKKGRERELENLEVGENQTARKAEKERVLTVEEIREEMLKVPVPNEDRLVPYITELSDLLSNKELSADLASDEKTLKRLRKHFVAQYVQLAKVDMEDLDLLVEHHMVHYLENAISAKKMWEKIQSDPLVDMVVPLTEVTDLLKEQGGQKEDVDLMMAIVDFVAEKGFLGATGQQLKDRFYVAEKTRLPLSDIVKVLVDCGVLLQAGIGSIRFVHHRYRLVWLVETYEVTEDEPTLSLDTTISEKPDAIGNQLEQKQIMRLQISPWYKINGKLNKECFKTWICCILSYCLDSPGITLLRLCEKFFYLKPVDVYYLLVILQELGSLEIMCFDHKTEYLSSKWQPTTQRRATFLDNFNDMSISPSNVSMTCLGSFLYHDQVSEVPLI</sequence>
<evidence type="ECO:0000256" key="2">
    <source>
        <dbReference type="ARBA" id="ARBA00022553"/>
    </source>
</evidence>
<dbReference type="InterPro" id="IPR035625">
    <property type="entry name" value="Tfc3-like_eWH"/>
</dbReference>
<feature type="region of interest" description="Disordered" evidence="6">
    <location>
        <begin position="1784"/>
        <end position="1882"/>
    </location>
</feature>
<feature type="compositionally biased region" description="Basic and acidic residues" evidence="6">
    <location>
        <begin position="1791"/>
        <end position="1846"/>
    </location>
</feature>
<evidence type="ECO:0000259" key="8">
    <source>
        <dbReference type="Pfam" id="PF24101"/>
    </source>
</evidence>
<accession>A0A9N9SE19</accession>
<feature type="domain" description="B-block binding subunit of TFIIIC" evidence="7">
    <location>
        <begin position="295"/>
        <end position="371"/>
    </location>
</feature>
<keyword evidence="4" id="KW-0804">Transcription</keyword>
<evidence type="ECO:0000259" key="7">
    <source>
        <dbReference type="Pfam" id="PF04182"/>
    </source>
</evidence>
<evidence type="ECO:0000313" key="10">
    <source>
        <dbReference type="Proteomes" id="UP001153737"/>
    </source>
</evidence>
<dbReference type="Proteomes" id="UP001153737">
    <property type="component" value="Chromosome 11"/>
</dbReference>
<keyword evidence="3" id="KW-0238">DNA-binding</keyword>
<dbReference type="InterPro" id="IPR056467">
    <property type="entry name" value="eWH_GTF3C1"/>
</dbReference>
<feature type="region of interest" description="Disordered" evidence="6">
    <location>
        <begin position="1311"/>
        <end position="1335"/>
    </location>
</feature>
<feature type="compositionally biased region" description="Basic and acidic residues" evidence="6">
    <location>
        <begin position="1854"/>
        <end position="1869"/>
    </location>
</feature>
<feature type="region of interest" description="Disordered" evidence="6">
    <location>
        <begin position="20"/>
        <end position="56"/>
    </location>
</feature>
<evidence type="ECO:0000256" key="5">
    <source>
        <dbReference type="ARBA" id="ARBA00023242"/>
    </source>
</evidence>
<dbReference type="EMBL" id="OU896717">
    <property type="protein sequence ID" value="CAG9814782.1"/>
    <property type="molecule type" value="Genomic_DNA"/>
</dbReference>
<organism evidence="9 10">
    <name type="scientific">Phaedon cochleariae</name>
    <name type="common">Mustard beetle</name>
    <dbReference type="NCBI Taxonomy" id="80249"/>
    <lineage>
        <taxon>Eukaryota</taxon>
        <taxon>Metazoa</taxon>
        <taxon>Ecdysozoa</taxon>
        <taxon>Arthropoda</taxon>
        <taxon>Hexapoda</taxon>
        <taxon>Insecta</taxon>
        <taxon>Pterygota</taxon>
        <taxon>Neoptera</taxon>
        <taxon>Endopterygota</taxon>
        <taxon>Coleoptera</taxon>
        <taxon>Polyphaga</taxon>
        <taxon>Cucujiformia</taxon>
        <taxon>Chrysomeloidea</taxon>
        <taxon>Chrysomelidae</taxon>
        <taxon>Chrysomelinae</taxon>
        <taxon>Chrysomelini</taxon>
        <taxon>Phaedon</taxon>
    </lineage>
</organism>
<protein>
    <recommendedName>
        <fullName evidence="11">B-block binding subunit of TFIIIC domain-containing protein</fullName>
    </recommendedName>
</protein>
<dbReference type="PANTHER" id="PTHR15180:SF1">
    <property type="entry name" value="GENERAL TRANSCRIPTION FACTOR 3C POLYPEPTIDE 1"/>
    <property type="match status" value="1"/>
</dbReference>
<gene>
    <name evidence="9" type="ORF">PHAECO_LOCUS2542</name>
</gene>
<comment type="subcellular location">
    <subcellularLocation>
        <location evidence="1">Nucleus</location>
    </subcellularLocation>
</comment>
<dbReference type="PANTHER" id="PTHR15180">
    <property type="entry name" value="GENERAL TRANSCRIPTION FACTOR 3C POLYPEPTIDE 1"/>
    <property type="match status" value="1"/>
</dbReference>
<evidence type="ECO:0000256" key="6">
    <source>
        <dbReference type="SAM" id="MobiDB-lite"/>
    </source>
</evidence>
<dbReference type="GO" id="GO:0003677">
    <property type="term" value="F:DNA binding"/>
    <property type="evidence" value="ECO:0007669"/>
    <property type="project" value="UniProtKB-KW"/>
</dbReference>
<keyword evidence="2" id="KW-0597">Phosphoprotein</keyword>
<feature type="compositionally biased region" description="Acidic residues" evidence="6">
    <location>
        <begin position="1749"/>
        <end position="1762"/>
    </location>
</feature>
<keyword evidence="10" id="KW-1185">Reference proteome</keyword>
<dbReference type="GO" id="GO:0042791">
    <property type="term" value="P:5S class rRNA transcription by RNA polymerase III"/>
    <property type="evidence" value="ECO:0007669"/>
    <property type="project" value="TreeGrafter"/>
</dbReference>
<evidence type="ECO:0000313" key="9">
    <source>
        <dbReference type="EMBL" id="CAG9814782.1"/>
    </source>
</evidence>
<reference evidence="9" key="1">
    <citation type="submission" date="2022-01" db="EMBL/GenBank/DDBJ databases">
        <authorList>
            <person name="King R."/>
        </authorList>
    </citation>
    <scope>NUCLEOTIDE SEQUENCE</scope>
</reference>
<evidence type="ECO:0008006" key="11">
    <source>
        <dbReference type="Google" id="ProtNLM"/>
    </source>
</evidence>
<evidence type="ECO:0000256" key="4">
    <source>
        <dbReference type="ARBA" id="ARBA00023163"/>
    </source>
</evidence>
<reference evidence="9" key="2">
    <citation type="submission" date="2022-10" db="EMBL/GenBank/DDBJ databases">
        <authorList>
            <consortium name="ENA_rothamsted_submissions"/>
            <consortium name="culmorum"/>
            <person name="King R."/>
        </authorList>
    </citation>
    <scope>NUCLEOTIDE SEQUENCE</scope>
</reference>
<name>A0A9N9SE19_PHACE</name>
<feature type="compositionally biased region" description="Acidic residues" evidence="6">
    <location>
        <begin position="1724"/>
        <end position="1733"/>
    </location>
</feature>
<dbReference type="Pfam" id="PF04182">
    <property type="entry name" value="B-block_TFIIIC"/>
    <property type="match status" value="1"/>
</dbReference>
<dbReference type="GO" id="GO:0006384">
    <property type="term" value="P:transcription initiation at RNA polymerase III promoter"/>
    <property type="evidence" value="ECO:0007669"/>
    <property type="project" value="InterPro"/>
</dbReference>
<evidence type="ECO:0000256" key="1">
    <source>
        <dbReference type="ARBA" id="ARBA00004123"/>
    </source>
</evidence>